<dbReference type="GO" id="GO:0005737">
    <property type="term" value="C:cytoplasm"/>
    <property type="evidence" value="ECO:0007669"/>
    <property type="project" value="UniProtKB-SubCell"/>
</dbReference>
<dbReference type="Proteomes" id="UP000033054">
    <property type="component" value="Chromosome"/>
</dbReference>
<dbReference type="Gene3D" id="3.90.950.10">
    <property type="match status" value="1"/>
</dbReference>
<keyword evidence="4" id="KW-0963">Cytoplasm</keyword>
<reference evidence="5 6" key="1">
    <citation type="journal article" date="2014" name="Curr. Microbiol.">
        <title>Spirosoma radiotolerans sp. nov., a gamma-radiation-resistant bacterium isolated from gamma ray-irradiated soil.</title>
        <authorList>
            <person name="Lee J.J."/>
            <person name="Srinivasan S."/>
            <person name="Lim S."/>
            <person name="Joe M."/>
            <person name="Im S."/>
            <person name="Bae S.I."/>
            <person name="Park K.R."/>
            <person name="Han J.H."/>
            <person name="Park S.H."/>
            <person name="Joo B.M."/>
            <person name="Park S.J."/>
            <person name="Kim M.K."/>
        </authorList>
    </citation>
    <scope>NUCLEOTIDE SEQUENCE [LARGE SCALE GENOMIC DNA]</scope>
    <source>
        <strain evidence="5 6">DG5A</strain>
    </source>
</reference>
<dbReference type="NCBIfam" id="TIGR00172">
    <property type="entry name" value="maf"/>
    <property type="match status" value="1"/>
</dbReference>
<dbReference type="HAMAP" id="MF_00528">
    <property type="entry name" value="Maf"/>
    <property type="match status" value="1"/>
</dbReference>
<organism evidence="5 6">
    <name type="scientific">Spirosoma radiotolerans</name>
    <dbReference type="NCBI Taxonomy" id="1379870"/>
    <lineage>
        <taxon>Bacteria</taxon>
        <taxon>Pseudomonadati</taxon>
        <taxon>Bacteroidota</taxon>
        <taxon>Cytophagia</taxon>
        <taxon>Cytophagales</taxon>
        <taxon>Cytophagaceae</taxon>
        <taxon>Spirosoma</taxon>
    </lineage>
</organism>
<gene>
    <name evidence="5" type="ORF">SD10_05310</name>
</gene>
<dbReference type="InterPro" id="IPR003697">
    <property type="entry name" value="Maf-like"/>
</dbReference>
<accession>A0A0E3ZUE5</accession>
<comment type="subcellular location">
    <subcellularLocation>
        <location evidence="4">Cytoplasm</location>
    </subcellularLocation>
</comment>
<protein>
    <recommendedName>
        <fullName evidence="4">dTTP/UTP pyrophosphatase</fullName>
        <shortName evidence="4">dTTPase/UTPase</shortName>
        <ecNumber evidence="4">3.6.1.9</ecNumber>
    </recommendedName>
    <alternativeName>
        <fullName evidence="4">Nucleoside triphosphate pyrophosphatase</fullName>
    </alternativeName>
    <alternativeName>
        <fullName evidence="4">Nucleotide pyrophosphatase</fullName>
        <shortName evidence="4">Nucleotide PPase</shortName>
    </alternativeName>
</protein>
<dbReference type="PANTHER" id="PTHR43213:SF5">
    <property type="entry name" value="BIFUNCTIONAL DTTP_UTP PYROPHOSPHATASE_METHYLTRANSFERASE PROTEIN-RELATED"/>
    <property type="match status" value="1"/>
</dbReference>
<dbReference type="GO" id="GO:0036218">
    <property type="term" value="F:dTTP diphosphatase activity"/>
    <property type="evidence" value="ECO:0007669"/>
    <property type="project" value="RHEA"/>
</dbReference>
<evidence type="ECO:0000313" key="6">
    <source>
        <dbReference type="Proteomes" id="UP000033054"/>
    </source>
</evidence>
<dbReference type="GO" id="GO:0009117">
    <property type="term" value="P:nucleotide metabolic process"/>
    <property type="evidence" value="ECO:0007669"/>
    <property type="project" value="UniProtKB-KW"/>
</dbReference>
<evidence type="ECO:0000256" key="1">
    <source>
        <dbReference type="ARBA" id="ARBA00001968"/>
    </source>
</evidence>
<proteinExistence type="inferred from homology"/>
<comment type="catalytic activity">
    <reaction evidence="4">
        <text>dTTP + H2O = dTMP + diphosphate + H(+)</text>
        <dbReference type="Rhea" id="RHEA:28534"/>
        <dbReference type="ChEBI" id="CHEBI:15377"/>
        <dbReference type="ChEBI" id="CHEBI:15378"/>
        <dbReference type="ChEBI" id="CHEBI:33019"/>
        <dbReference type="ChEBI" id="CHEBI:37568"/>
        <dbReference type="ChEBI" id="CHEBI:63528"/>
        <dbReference type="EC" id="3.6.1.9"/>
    </reaction>
</comment>
<sequence>MLTLRYPLILASGSPRRKQLMTDAGFSFTIETRPTDELFPATMPVDEVAEYLARQKAEQFLTDTTDNQFPARIVLCADTVVILGNQILNKPQDEADAHRMLRALSGNTHRVRTGVAILAPDNNGGPQVYSFTDETVVQFSPLTDDEISYYIRECKPFDKAGSYGAQDFVGLVGIERLEGSFYTVMGLPTHRVYQALKAYAVYA</sequence>
<dbReference type="GO" id="GO:0036221">
    <property type="term" value="F:UTP diphosphatase activity"/>
    <property type="evidence" value="ECO:0007669"/>
    <property type="project" value="RHEA"/>
</dbReference>
<dbReference type="PANTHER" id="PTHR43213">
    <property type="entry name" value="BIFUNCTIONAL DTTP/UTP PYROPHOSPHATASE/METHYLTRANSFERASE PROTEIN-RELATED"/>
    <property type="match status" value="1"/>
</dbReference>
<feature type="site" description="Important for substrate specificity" evidence="4">
    <location>
        <position position="79"/>
    </location>
</feature>
<comment type="similarity">
    <text evidence="4">Belongs to the Maf family. YhdE subfamily.</text>
</comment>
<feature type="site" description="Important for substrate specificity" evidence="4">
    <location>
        <position position="166"/>
    </location>
</feature>
<evidence type="ECO:0000256" key="2">
    <source>
        <dbReference type="ARBA" id="ARBA00022801"/>
    </source>
</evidence>
<evidence type="ECO:0000313" key="5">
    <source>
        <dbReference type="EMBL" id="AKD54415.1"/>
    </source>
</evidence>
<dbReference type="KEGG" id="srd:SD10_05310"/>
<dbReference type="STRING" id="1379870.SD10_05310"/>
<dbReference type="PATRIC" id="fig|1379870.5.peg.1153"/>
<dbReference type="AlphaFoldDB" id="A0A0E3ZUE5"/>
<dbReference type="CDD" id="cd00555">
    <property type="entry name" value="Maf"/>
    <property type="match status" value="1"/>
</dbReference>
<dbReference type="Pfam" id="PF02545">
    <property type="entry name" value="Maf"/>
    <property type="match status" value="1"/>
</dbReference>
<name>A0A0E3ZUE5_9BACT</name>
<dbReference type="SUPFAM" id="SSF52972">
    <property type="entry name" value="ITPase-like"/>
    <property type="match status" value="1"/>
</dbReference>
<comment type="function">
    <text evidence="4">Nucleoside triphosphate pyrophosphatase that hydrolyzes dTTP and UTP. May have a dual role in cell division arrest and in preventing the incorporation of modified nucleotides into cellular nucleic acids.</text>
</comment>
<dbReference type="InterPro" id="IPR029001">
    <property type="entry name" value="ITPase-like_fam"/>
</dbReference>
<dbReference type="OrthoDB" id="9807767at2"/>
<feature type="active site" description="Proton acceptor" evidence="4">
    <location>
        <position position="78"/>
    </location>
</feature>
<dbReference type="PIRSF" id="PIRSF006305">
    <property type="entry name" value="Maf"/>
    <property type="match status" value="1"/>
</dbReference>
<dbReference type="EC" id="3.6.1.9" evidence="4"/>
<keyword evidence="6" id="KW-1185">Reference proteome</keyword>
<evidence type="ECO:0000256" key="4">
    <source>
        <dbReference type="HAMAP-Rule" id="MF_00528"/>
    </source>
</evidence>
<dbReference type="HOGENOM" id="CLU_040416_0_0_10"/>
<keyword evidence="3 4" id="KW-0546">Nucleotide metabolism</keyword>
<keyword evidence="2 4" id="KW-0378">Hydrolase</keyword>
<evidence type="ECO:0000256" key="3">
    <source>
        <dbReference type="ARBA" id="ARBA00023080"/>
    </source>
</evidence>
<comment type="caution">
    <text evidence="4">Lacks conserved residue(s) required for the propagation of feature annotation.</text>
</comment>
<feature type="site" description="Important for substrate specificity" evidence="4">
    <location>
        <position position="16"/>
    </location>
</feature>
<dbReference type="EMBL" id="CP010429">
    <property type="protein sequence ID" value="AKD54415.1"/>
    <property type="molecule type" value="Genomic_DNA"/>
</dbReference>
<comment type="cofactor">
    <cofactor evidence="1 4">
        <name>a divalent metal cation</name>
        <dbReference type="ChEBI" id="CHEBI:60240"/>
    </cofactor>
</comment>
<comment type="catalytic activity">
    <reaction evidence="4">
        <text>UTP + H2O = UMP + diphosphate + H(+)</text>
        <dbReference type="Rhea" id="RHEA:29395"/>
        <dbReference type="ChEBI" id="CHEBI:15377"/>
        <dbReference type="ChEBI" id="CHEBI:15378"/>
        <dbReference type="ChEBI" id="CHEBI:33019"/>
        <dbReference type="ChEBI" id="CHEBI:46398"/>
        <dbReference type="ChEBI" id="CHEBI:57865"/>
        <dbReference type="EC" id="3.6.1.9"/>
    </reaction>
</comment>